<keyword evidence="6" id="KW-1185">Reference proteome</keyword>
<evidence type="ECO:0000256" key="1">
    <source>
        <dbReference type="ARBA" id="ARBA00022737"/>
    </source>
</evidence>
<organism evidence="5 6">
    <name type="scientific">Pristionchus fissidentatus</name>
    <dbReference type="NCBI Taxonomy" id="1538716"/>
    <lineage>
        <taxon>Eukaryota</taxon>
        <taxon>Metazoa</taxon>
        <taxon>Ecdysozoa</taxon>
        <taxon>Nematoda</taxon>
        <taxon>Chromadorea</taxon>
        <taxon>Rhabditida</taxon>
        <taxon>Rhabditina</taxon>
        <taxon>Diplogasteromorpha</taxon>
        <taxon>Diplogasteroidea</taxon>
        <taxon>Neodiplogasteridae</taxon>
        <taxon>Pristionchus</taxon>
    </lineage>
</organism>
<gene>
    <name evidence="5" type="ORF">PFISCL1PPCAC_15515</name>
</gene>
<dbReference type="InterPro" id="IPR003598">
    <property type="entry name" value="Ig_sub2"/>
</dbReference>
<keyword evidence="1" id="KW-0677">Repeat</keyword>
<sequence length="237" mass="25855">LAFLSAMKLWLILWLVPCLVFASLRPVGNVAIVARSTSLLHTPSTPAYILGSYLSCGAEKLGETVSIVGGQFTKEGTTRTPFDAKVIGNRAVLEIGKAPLRSAGRYQCEVMTSNDELVTGNLVVYLSPVLELDHEVDQEITSQPHTVLLKHRNIKIGSDLTLDCSSFGYPEPFVRWEKDGKTLSGDVEYDGHSILIKKVNSSHSGMYSCHAENSFPLFVGGPSMPHQTTLRVPIVVQ</sequence>
<evidence type="ECO:0000313" key="6">
    <source>
        <dbReference type="Proteomes" id="UP001432322"/>
    </source>
</evidence>
<dbReference type="GO" id="GO:0016020">
    <property type="term" value="C:membrane"/>
    <property type="evidence" value="ECO:0007669"/>
    <property type="project" value="UniProtKB-SubCell"/>
</dbReference>
<dbReference type="SMART" id="SM00409">
    <property type="entry name" value="IG"/>
    <property type="match status" value="2"/>
</dbReference>
<evidence type="ECO:0000259" key="4">
    <source>
        <dbReference type="PROSITE" id="PS50835"/>
    </source>
</evidence>
<dbReference type="InterPro" id="IPR003599">
    <property type="entry name" value="Ig_sub"/>
</dbReference>
<dbReference type="AlphaFoldDB" id="A0AAV5W0K5"/>
<dbReference type="SMART" id="SM00408">
    <property type="entry name" value="IGc2"/>
    <property type="match status" value="1"/>
</dbReference>
<dbReference type="CDD" id="cd00096">
    <property type="entry name" value="Ig"/>
    <property type="match status" value="1"/>
</dbReference>
<feature type="non-terminal residue" evidence="5">
    <location>
        <position position="1"/>
    </location>
</feature>
<evidence type="ECO:0000313" key="5">
    <source>
        <dbReference type="EMBL" id="GMT24218.1"/>
    </source>
</evidence>
<keyword evidence="3" id="KW-0732">Signal</keyword>
<dbReference type="PANTHER" id="PTHR44170">
    <property type="entry name" value="PROTEIN SIDEKICK"/>
    <property type="match status" value="1"/>
</dbReference>
<dbReference type="InterPro" id="IPR036179">
    <property type="entry name" value="Ig-like_dom_sf"/>
</dbReference>
<dbReference type="SUPFAM" id="SSF48726">
    <property type="entry name" value="Immunoglobulin"/>
    <property type="match status" value="1"/>
</dbReference>
<dbReference type="EMBL" id="BTSY01000004">
    <property type="protein sequence ID" value="GMT24218.1"/>
    <property type="molecule type" value="Genomic_DNA"/>
</dbReference>
<dbReference type="InterPro" id="IPR007110">
    <property type="entry name" value="Ig-like_dom"/>
</dbReference>
<feature type="signal peptide" evidence="3">
    <location>
        <begin position="1"/>
        <end position="22"/>
    </location>
</feature>
<accession>A0AAV5W0K5</accession>
<dbReference type="Proteomes" id="UP001432322">
    <property type="component" value="Unassembled WGS sequence"/>
</dbReference>
<keyword evidence="2" id="KW-1015">Disulfide bond</keyword>
<protein>
    <recommendedName>
        <fullName evidence="4">Ig-like domain-containing protein</fullName>
    </recommendedName>
</protein>
<feature type="chain" id="PRO_5043988979" description="Ig-like domain-containing protein" evidence="3">
    <location>
        <begin position="23"/>
        <end position="237"/>
    </location>
</feature>
<dbReference type="GO" id="GO:0098609">
    <property type="term" value="P:cell-cell adhesion"/>
    <property type="evidence" value="ECO:0007669"/>
    <property type="project" value="TreeGrafter"/>
</dbReference>
<dbReference type="InterPro" id="IPR013783">
    <property type="entry name" value="Ig-like_fold"/>
</dbReference>
<comment type="caution">
    <text evidence="5">The sequence shown here is derived from an EMBL/GenBank/DDBJ whole genome shotgun (WGS) entry which is preliminary data.</text>
</comment>
<dbReference type="PANTHER" id="PTHR44170:SF6">
    <property type="entry name" value="CONTACTIN"/>
    <property type="match status" value="1"/>
</dbReference>
<dbReference type="PROSITE" id="PS50835">
    <property type="entry name" value="IG_LIKE"/>
    <property type="match status" value="1"/>
</dbReference>
<evidence type="ECO:0000256" key="3">
    <source>
        <dbReference type="SAM" id="SignalP"/>
    </source>
</evidence>
<evidence type="ECO:0000256" key="2">
    <source>
        <dbReference type="ARBA" id="ARBA00023157"/>
    </source>
</evidence>
<name>A0AAV5W0K5_9BILA</name>
<proteinExistence type="predicted"/>
<feature type="domain" description="Ig-like" evidence="4">
    <location>
        <begin position="144"/>
        <end position="231"/>
    </location>
</feature>
<dbReference type="Pfam" id="PF13927">
    <property type="entry name" value="Ig_3"/>
    <property type="match status" value="1"/>
</dbReference>
<dbReference type="InterPro" id="IPR058814">
    <property type="entry name" value="ZIG1/7_N"/>
</dbReference>
<reference evidence="5" key="1">
    <citation type="submission" date="2023-10" db="EMBL/GenBank/DDBJ databases">
        <title>Genome assembly of Pristionchus species.</title>
        <authorList>
            <person name="Yoshida K."/>
            <person name="Sommer R.J."/>
        </authorList>
    </citation>
    <scope>NUCLEOTIDE SEQUENCE</scope>
    <source>
        <strain evidence="5">RS5133</strain>
    </source>
</reference>
<dbReference type="Pfam" id="PF26428">
    <property type="entry name" value="Zwei_Ig_N"/>
    <property type="match status" value="1"/>
</dbReference>
<dbReference type="Gene3D" id="2.60.40.10">
    <property type="entry name" value="Immunoglobulins"/>
    <property type="match status" value="1"/>
</dbReference>